<evidence type="ECO:0000313" key="2">
    <source>
        <dbReference type="EMBL" id="CAK0866284.1"/>
    </source>
</evidence>
<protein>
    <submittedName>
        <fullName evidence="2">Uncharacterized protein</fullName>
    </submittedName>
</protein>
<gene>
    <name evidence="2" type="ORF">PCOR1329_LOCUS53503</name>
</gene>
<evidence type="ECO:0000256" key="1">
    <source>
        <dbReference type="SAM" id="MobiDB-lite"/>
    </source>
</evidence>
<reference evidence="2" key="1">
    <citation type="submission" date="2023-10" db="EMBL/GenBank/DDBJ databases">
        <authorList>
            <person name="Chen Y."/>
            <person name="Shah S."/>
            <person name="Dougan E. K."/>
            <person name="Thang M."/>
            <person name="Chan C."/>
        </authorList>
    </citation>
    <scope>NUCLEOTIDE SEQUENCE [LARGE SCALE GENOMIC DNA]</scope>
</reference>
<evidence type="ECO:0000313" key="3">
    <source>
        <dbReference type="Proteomes" id="UP001189429"/>
    </source>
</evidence>
<dbReference type="EMBL" id="CAUYUJ010016521">
    <property type="protein sequence ID" value="CAK0866284.1"/>
    <property type="molecule type" value="Genomic_DNA"/>
</dbReference>
<proteinExistence type="predicted"/>
<comment type="caution">
    <text evidence="2">The sequence shown here is derived from an EMBL/GenBank/DDBJ whole genome shotgun (WGS) entry which is preliminary data.</text>
</comment>
<feature type="region of interest" description="Disordered" evidence="1">
    <location>
        <begin position="96"/>
        <end position="119"/>
    </location>
</feature>
<organism evidence="2 3">
    <name type="scientific">Prorocentrum cordatum</name>
    <dbReference type="NCBI Taxonomy" id="2364126"/>
    <lineage>
        <taxon>Eukaryota</taxon>
        <taxon>Sar</taxon>
        <taxon>Alveolata</taxon>
        <taxon>Dinophyceae</taxon>
        <taxon>Prorocentrales</taxon>
        <taxon>Prorocentraceae</taxon>
        <taxon>Prorocentrum</taxon>
    </lineage>
</organism>
<accession>A0ABN9V126</accession>
<name>A0ABN9V126_9DINO</name>
<dbReference type="Proteomes" id="UP001189429">
    <property type="component" value="Unassembled WGS sequence"/>
</dbReference>
<keyword evidence="3" id="KW-1185">Reference proteome</keyword>
<feature type="compositionally biased region" description="Polar residues" evidence="1">
    <location>
        <begin position="100"/>
        <end position="113"/>
    </location>
</feature>
<sequence length="119" mass="13399">MDELAISGAKSHTASEEQVSFVRGAVRILKMLLTYGAHFEVWFYKLGESRIDDAFPEQVEGNPISPKMRLLLMSRCCRGLGVFRSTRCWSTLWAERRTRSSSAPSVASTQTQAARRIDT</sequence>